<evidence type="ECO:0000256" key="7">
    <source>
        <dbReference type="ARBA" id="ARBA00023102"/>
    </source>
</evidence>
<keyword evidence="3 9" id="KW-0032">Aminotransferase</keyword>
<evidence type="ECO:0000256" key="2">
    <source>
        <dbReference type="ARBA" id="ARBA00007970"/>
    </source>
</evidence>
<sequence>MHPEPRPELSHIPAAIHGALDFSELDQLGLAPETVLDFSMNGNPYGPSPQVREALAHVPYDRYPDREALALCRALAAHLAVPVDQILVGNGSTELVWLAALAFIRPGDRVLLVSPTFGEYTRAAVLMGAHIQQHTARRAENFRVMPPVFMQALSQTRPRLVCVCTPNNPTGMLLSPDTLVQWALAFPETLFLIDEAYLTFAAHAPSVLPVRCPNMLVLRSMTKAYALAGLRLGYAVGAPDVLAALRCARPPWSVNAMAQAAGLAALQDSAHLHTCLESIAQAKIELVAGLRQLGLPPVPSTTHFFLVRVGDAQHCRQALLQRGILVRDCASFGLPEYIRIATRRPEENRRLLTALEELHPWSASC</sequence>
<comment type="similarity">
    <text evidence="2">Belongs to the class-II pyridoxal-phosphate-dependent aminotransferase family. Histidinol-phosphate aminotransferase subfamily.</text>
</comment>
<organism evidence="11 12">
    <name type="scientific">Tectimicrobiota bacterium</name>
    <dbReference type="NCBI Taxonomy" id="2528274"/>
    <lineage>
        <taxon>Bacteria</taxon>
        <taxon>Pseudomonadati</taxon>
        <taxon>Nitrospinota/Tectimicrobiota group</taxon>
        <taxon>Candidatus Tectimicrobiota</taxon>
    </lineage>
</organism>
<dbReference type="EC" id="2.6.1.-" evidence="9"/>
<dbReference type="InterPro" id="IPR015422">
    <property type="entry name" value="PyrdxlP-dep_Trfase_small"/>
</dbReference>
<dbReference type="Proteomes" id="UP000712673">
    <property type="component" value="Unassembled WGS sequence"/>
</dbReference>
<proteinExistence type="inferred from homology"/>
<evidence type="ECO:0000256" key="6">
    <source>
        <dbReference type="ARBA" id="ARBA00022898"/>
    </source>
</evidence>
<reference evidence="11" key="1">
    <citation type="submission" date="2019-03" db="EMBL/GenBank/DDBJ databases">
        <title>Lake Tanganyika Metagenome-Assembled Genomes (MAGs).</title>
        <authorList>
            <person name="Tran P."/>
        </authorList>
    </citation>
    <scope>NUCLEOTIDE SEQUENCE</scope>
    <source>
        <strain evidence="11">K_DeepCast_65m_m2_066</strain>
    </source>
</reference>
<dbReference type="GO" id="GO:0000105">
    <property type="term" value="P:L-histidine biosynthetic process"/>
    <property type="evidence" value="ECO:0007669"/>
    <property type="project" value="UniProtKB-KW"/>
</dbReference>
<dbReference type="InterPro" id="IPR015424">
    <property type="entry name" value="PyrdxlP-dep_Trfase"/>
</dbReference>
<evidence type="ECO:0000256" key="8">
    <source>
        <dbReference type="ARBA" id="ARBA00047481"/>
    </source>
</evidence>
<comment type="caution">
    <text evidence="11">The sequence shown here is derived from an EMBL/GenBank/DDBJ whole genome shotgun (WGS) entry which is preliminary data.</text>
</comment>
<evidence type="ECO:0000256" key="1">
    <source>
        <dbReference type="ARBA" id="ARBA00005011"/>
    </source>
</evidence>
<evidence type="ECO:0000256" key="5">
    <source>
        <dbReference type="ARBA" id="ARBA00022679"/>
    </source>
</evidence>
<comment type="similarity">
    <text evidence="9">Belongs to the class-I pyridoxal-phosphate-dependent aminotransferase family.</text>
</comment>
<accession>A0A937W3L9</accession>
<keyword evidence="7" id="KW-0368">Histidine biosynthesis</keyword>
<dbReference type="AlphaFoldDB" id="A0A937W3L9"/>
<evidence type="ECO:0000256" key="3">
    <source>
        <dbReference type="ARBA" id="ARBA00022576"/>
    </source>
</evidence>
<dbReference type="GO" id="GO:0004400">
    <property type="term" value="F:histidinol-phosphate transaminase activity"/>
    <property type="evidence" value="ECO:0007669"/>
    <property type="project" value="UniProtKB-EC"/>
</dbReference>
<feature type="domain" description="Aminotransferase class I/classII large" evidence="10">
    <location>
        <begin position="34"/>
        <end position="355"/>
    </location>
</feature>
<dbReference type="PROSITE" id="PS00105">
    <property type="entry name" value="AA_TRANSFER_CLASS_1"/>
    <property type="match status" value="1"/>
</dbReference>
<comment type="cofactor">
    <cofactor evidence="9">
        <name>pyridoxal 5'-phosphate</name>
        <dbReference type="ChEBI" id="CHEBI:597326"/>
    </cofactor>
</comment>
<dbReference type="Pfam" id="PF00155">
    <property type="entry name" value="Aminotran_1_2"/>
    <property type="match status" value="1"/>
</dbReference>
<comment type="catalytic activity">
    <reaction evidence="8">
        <text>L-histidinol phosphate + 2-oxoglutarate = 3-(imidazol-4-yl)-2-oxopropyl phosphate + L-glutamate</text>
        <dbReference type="Rhea" id="RHEA:23744"/>
        <dbReference type="ChEBI" id="CHEBI:16810"/>
        <dbReference type="ChEBI" id="CHEBI:29985"/>
        <dbReference type="ChEBI" id="CHEBI:57766"/>
        <dbReference type="ChEBI" id="CHEBI:57980"/>
        <dbReference type="EC" id="2.6.1.9"/>
    </reaction>
</comment>
<dbReference type="InterPro" id="IPR004838">
    <property type="entry name" value="NHTrfase_class1_PyrdxlP-BS"/>
</dbReference>
<dbReference type="PANTHER" id="PTHR43643:SF6">
    <property type="entry name" value="HISTIDINOL-PHOSPHATE AMINOTRANSFERASE"/>
    <property type="match status" value="1"/>
</dbReference>
<evidence type="ECO:0000259" key="10">
    <source>
        <dbReference type="Pfam" id="PF00155"/>
    </source>
</evidence>
<evidence type="ECO:0000313" key="11">
    <source>
        <dbReference type="EMBL" id="MBM3225140.1"/>
    </source>
</evidence>
<keyword evidence="6" id="KW-0663">Pyridoxal phosphate</keyword>
<evidence type="ECO:0000313" key="12">
    <source>
        <dbReference type="Proteomes" id="UP000712673"/>
    </source>
</evidence>
<dbReference type="InterPro" id="IPR050106">
    <property type="entry name" value="HistidinolP_aminotransfase"/>
</dbReference>
<dbReference type="EMBL" id="VGLS01000493">
    <property type="protein sequence ID" value="MBM3225140.1"/>
    <property type="molecule type" value="Genomic_DNA"/>
</dbReference>
<protein>
    <recommendedName>
        <fullName evidence="9">Aminotransferase</fullName>
        <ecNumber evidence="9">2.6.1.-</ecNumber>
    </recommendedName>
</protein>
<name>A0A937W3L9_UNCTE</name>
<evidence type="ECO:0000256" key="4">
    <source>
        <dbReference type="ARBA" id="ARBA00022605"/>
    </source>
</evidence>
<evidence type="ECO:0000256" key="9">
    <source>
        <dbReference type="RuleBase" id="RU000481"/>
    </source>
</evidence>
<gene>
    <name evidence="11" type="ORF">FJZ47_15245</name>
</gene>
<dbReference type="GO" id="GO:0030170">
    <property type="term" value="F:pyridoxal phosphate binding"/>
    <property type="evidence" value="ECO:0007669"/>
    <property type="project" value="InterPro"/>
</dbReference>
<dbReference type="InterPro" id="IPR015421">
    <property type="entry name" value="PyrdxlP-dep_Trfase_major"/>
</dbReference>
<keyword evidence="4" id="KW-0028">Amino-acid biosynthesis</keyword>
<dbReference type="SUPFAM" id="SSF53383">
    <property type="entry name" value="PLP-dependent transferases"/>
    <property type="match status" value="1"/>
</dbReference>
<dbReference type="CDD" id="cd00609">
    <property type="entry name" value="AAT_like"/>
    <property type="match status" value="1"/>
</dbReference>
<dbReference type="Gene3D" id="3.40.640.10">
    <property type="entry name" value="Type I PLP-dependent aspartate aminotransferase-like (Major domain)"/>
    <property type="match status" value="1"/>
</dbReference>
<dbReference type="Gene3D" id="3.90.1150.10">
    <property type="entry name" value="Aspartate Aminotransferase, domain 1"/>
    <property type="match status" value="1"/>
</dbReference>
<dbReference type="InterPro" id="IPR004839">
    <property type="entry name" value="Aminotransferase_I/II_large"/>
</dbReference>
<dbReference type="PANTHER" id="PTHR43643">
    <property type="entry name" value="HISTIDINOL-PHOSPHATE AMINOTRANSFERASE 2"/>
    <property type="match status" value="1"/>
</dbReference>
<keyword evidence="5 9" id="KW-0808">Transferase</keyword>
<comment type="pathway">
    <text evidence="1">Amino-acid biosynthesis; L-histidine biosynthesis; L-histidine from 5-phospho-alpha-D-ribose 1-diphosphate: step 7/9.</text>
</comment>